<dbReference type="EMBL" id="AGYD01000016">
    <property type="protein sequence ID" value="EPH07395.1"/>
    <property type="molecule type" value="Genomic_DNA"/>
</dbReference>
<dbReference type="EMBL" id="AGYD01000019">
    <property type="protein sequence ID" value="EPH06941.1"/>
    <property type="molecule type" value="Genomic_DNA"/>
</dbReference>
<proteinExistence type="predicted"/>
<keyword evidence="3" id="KW-1185">Reference proteome</keyword>
<dbReference type="Proteomes" id="UP000014539">
    <property type="component" value="Unassembled WGS sequence"/>
</dbReference>
<reference evidence="1 3" key="1">
    <citation type="submission" date="2013-06" db="EMBL/GenBank/DDBJ databases">
        <title>The Genome Sequence of Campylobacter ureolyticus ACS-301-V-SCH3B.</title>
        <authorList>
            <consortium name="The Broad Institute Genomics Platform"/>
            <person name="Earl A."/>
            <person name="Ward D."/>
            <person name="Feldgarden M."/>
            <person name="Gevers D."/>
            <person name="Saerens B."/>
            <person name="Vaneechoutte M."/>
            <person name="Walker B."/>
            <person name="Young S."/>
            <person name="Zeng Q."/>
            <person name="Gargeya S."/>
            <person name="Fitzgerald M."/>
            <person name="Haas B."/>
            <person name="Abouelleil A."/>
            <person name="Allen A.W."/>
            <person name="Alvarado L."/>
            <person name="Arachchi H.M."/>
            <person name="Berlin A.M."/>
            <person name="Chapman S.B."/>
            <person name="Gainer-Dewar J."/>
            <person name="Goldberg J."/>
            <person name="Griggs A."/>
            <person name="Gujja S."/>
            <person name="Hansen M."/>
            <person name="Howarth C."/>
            <person name="Imamovic A."/>
            <person name="Ireland A."/>
            <person name="Larimer J."/>
            <person name="McCowan C."/>
            <person name="Murphy C."/>
            <person name="Pearson M."/>
            <person name="Poon T.W."/>
            <person name="Priest M."/>
            <person name="Roberts A."/>
            <person name="Saif S."/>
            <person name="Shea T."/>
            <person name="Sisk P."/>
            <person name="Sykes S."/>
            <person name="Wortman J."/>
            <person name="Nusbaum C."/>
            <person name="Birren B."/>
        </authorList>
    </citation>
    <scope>NUCLEOTIDE SEQUENCE [LARGE SCALE GENOMIC DNA]</scope>
    <source>
        <strain evidence="1 3">ACS-301-V-Sch3b</strain>
    </source>
</reference>
<name>S3X9Z1_9BACT</name>
<dbReference type="HOGENOM" id="CLU_3231012_0_0_7"/>
<sequence length="43" mass="5244">MQDLIKIFTHSIGGHKVNARDVWETKQELLNERYEFYFNKESK</sequence>
<dbReference type="AlphaFoldDB" id="S3X9Z1"/>
<accession>S3X9Z1</accession>
<dbReference type="RefSeq" id="WP_016647468.1">
    <property type="nucleotide sequence ID" value="NZ_KE340329.1"/>
</dbReference>
<gene>
    <name evidence="2" type="ORF">HMPREF9309_01616</name>
    <name evidence="1" type="ORF">HMPREF9309_01714</name>
</gene>
<protein>
    <submittedName>
        <fullName evidence="1">Uncharacterized protein</fullName>
    </submittedName>
</protein>
<evidence type="ECO:0000313" key="2">
    <source>
        <dbReference type="EMBL" id="EPH07395.1"/>
    </source>
</evidence>
<evidence type="ECO:0000313" key="1">
    <source>
        <dbReference type="EMBL" id="EPH06941.1"/>
    </source>
</evidence>
<comment type="caution">
    <text evidence="1">The sequence shown here is derived from an EMBL/GenBank/DDBJ whole genome shotgun (WGS) entry which is preliminary data.</text>
</comment>
<evidence type="ECO:0000313" key="3">
    <source>
        <dbReference type="Proteomes" id="UP000014539"/>
    </source>
</evidence>
<organism evidence="1 3">
    <name type="scientific">Campylobacter ureolyticus ACS-301-V-Sch3b</name>
    <dbReference type="NCBI Taxonomy" id="883165"/>
    <lineage>
        <taxon>Bacteria</taxon>
        <taxon>Pseudomonadati</taxon>
        <taxon>Campylobacterota</taxon>
        <taxon>Epsilonproteobacteria</taxon>
        <taxon>Campylobacterales</taxon>
        <taxon>Campylobacteraceae</taxon>
        <taxon>Campylobacter</taxon>
    </lineage>
</organism>